<dbReference type="InterPro" id="IPR042123">
    <property type="entry name" value="Zip3/RNF212-like"/>
</dbReference>
<dbReference type="InterPro" id="IPR013083">
    <property type="entry name" value="Znf_RING/FYVE/PHD"/>
</dbReference>
<name>A0A6I9X5I4_9HYME</name>
<dbReference type="GO" id="GO:0008270">
    <property type="term" value="F:zinc ion binding"/>
    <property type="evidence" value="ECO:0007669"/>
    <property type="project" value="UniProtKB-KW"/>
</dbReference>
<accession>A0A6I9X5I4</accession>
<reference evidence="7 8" key="1">
    <citation type="submission" date="2025-04" db="UniProtKB">
        <authorList>
            <consortium name="RefSeq"/>
        </authorList>
    </citation>
    <scope>IDENTIFICATION</scope>
</reference>
<dbReference type="KEGG" id="pbar:105434108"/>
<keyword evidence="1 4" id="KW-0479">Metal-binding</keyword>
<dbReference type="Proteomes" id="UP000504615">
    <property type="component" value="Unplaced"/>
</dbReference>
<dbReference type="Gene3D" id="3.30.40.10">
    <property type="entry name" value="Zinc/RING finger domain, C3HC4 (zinc finger)"/>
    <property type="match status" value="1"/>
</dbReference>
<keyword evidence="3" id="KW-0469">Meiosis</keyword>
<dbReference type="PANTHER" id="PTHR22663">
    <property type="entry name" value="RING FINGER PROTEIN NARYA-RELATED"/>
    <property type="match status" value="1"/>
</dbReference>
<dbReference type="GO" id="GO:0007129">
    <property type="term" value="P:homologous chromosome pairing at meiosis"/>
    <property type="evidence" value="ECO:0007669"/>
    <property type="project" value="TreeGrafter"/>
</dbReference>
<proteinExistence type="predicted"/>
<dbReference type="GO" id="GO:0000795">
    <property type="term" value="C:synaptonemal complex"/>
    <property type="evidence" value="ECO:0007669"/>
    <property type="project" value="InterPro"/>
</dbReference>
<evidence type="ECO:0000259" key="5">
    <source>
        <dbReference type="PROSITE" id="PS50089"/>
    </source>
</evidence>
<dbReference type="Pfam" id="PF14634">
    <property type="entry name" value="zf-RING_5"/>
    <property type="match status" value="1"/>
</dbReference>
<organism evidence="6 7">
    <name type="scientific">Pogonomyrmex barbatus</name>
    <name type="common">red harvester ant</name>
    <dbReference type="NCBI Taxonomy" id="144034"/>
    <lineage>
        <taxon>Eukaryota</taxon>
        <taxon>Metazoa</taxon>
        <taxon>Ecdysozoa</taxon>
        <taxon>Arthropoda</taxon>
        <taxon>Hexapoda</taxon>
        <taxon>Insecta</taxon>
        <taxon>Pterygota</taxon>
        <taxon>Neoptera</taxon>
        <taxon>Endopterygota</taxon>
        <taxon>Hymenoptera</taxon>
        <taxon>Apocrita</taxon>
        <taxon>Aculeata</taxon>
        <taxon>Formicoidea</taxon>
        <taxon>Formicidae</taxon>
        <taxon>Myrmicinae</taxon>
        <taxon>Pogonomyrmex</taxon>
    </lineage>
</organism>
<gene>
    <name evidence="7 8" type="primary">LOC105434108</name>
</gene>
<protein>
    <submittedName>
        <fullName evidence="7 8">Uncharacterized protein LOC105434108 isoform X1</fullName>
    </submittedName>
</protein>
<dbReference type="GO" id="GO:0007131">
    <property type="term" value="P:reciprocal meiotic recombination"/>
    <property type="evidence" value="ECO:0007669"/>
    <property type="project" value="InterPro"/>
</dbReference>
<dbReference type="RefSeq" id="XP_011648017.1">
    <property type="nucleotide sequence ID" value="XM_011649715.2"/>
</dbReference>
<keyword evidence="1 4" id="KW-0863">Zinc-finger</keyword>
<evidence type="ECO:0000313" key="8">
    <source>
        <dbReference type="RefSeq" id="XP_025075871.1"/>
    </source>
</evidence>
<feature type="domain" description="RING-type" evidence="5">
    <location>
        <begin position="6"/>
        <end position="49"/>
    </location>
</feature>
<dbReference type="InterPro" id="IPR001841">
    <property type="entry name" value="Znf_RING"/>
</dbReference>
<evidence type="ECO:0000313" key="6">
    <source>
        <dbReference type="Proteomes" id="UP000504615"/>
    </source>
</evidence>
<evidence type="ECO:0000256" key="3">
    <source>
        <dbReference type="ARBA" id="ARBA00023254"/>
    </source>
</evidence>
<keyword evidence="6" id="KW-1185">Reference proteome</keyword>
<keyword evidence="2" id="KW-0862">Zinc</keyword>
<dbReference type="RefSeq" id="XP_025075871.1">
    <property type="nucleotide sequence ID" value="XM_025220086.1"/>
</dbReference>
<dbReference type="OrthoDB" id="2535391at2759"/>
<dbReference type="PROSITE" id="PS50089">
    <property type="entry name" value="ZF_RING_2"/>
    <property type="match status" value="1"/>
</dbReference>
<dbReference type="PANTHER" id="PTHR22663:SF17">
    <property type="entry name" value="RING FINGER PROTEIN NARYA-RELATED"/>
    <property type="match status" value="1"/>
</dbReference>
<evidence type="ECO:0000313" key="7">
    <source>
        <dbReference type="RefSeq" id="XP_011648017.1"/>
    </source>
</evidence>
<sequence length="224" mass="26061">MDGLICNKCFTPMYRGKQPYSITQCGHVCCQNCLQRGKTSIEKQCPQCERVDTVSLPLTEPLLPKLAPYFQPFAESLEMLLKVEMFRNTQMKILMQRFHDLDKKYEVLKTRYWTKCRNLQTLTEKYINLKAEKEKSDKKLRFSEIQRKTPQSSYRIMSTPTDSGISELPSSAGYSLKSEFLRPTNVTSMQSTDQNTAYRTVDGFLVPVKYNHYKSLKPNFLNMS</sequence>
<dbReference type="SUPFAM" id="SSF57850">
    <property type="entry name" value="RING/U-box"/>
    <property type="match status" value="1"/>
</dbReference>
<dbReference type="GO" id="GO:0019789">
    <property type="term" value="F:SUMO transferase activity"/>
    <property type="evidence" value="ECO:0007669"/>
    <property type="project" value="InterPro"/>
</dbReference>
<dbReference type="GeneID" id="105434108"/>
<evidence type="ECO:0000256" key="4">
    <source>
        <dbReference type="PROSITE-ProRule" id="PRU00175"/>
    </source>
</evidence>
<dbReference type="AlphaFoldDB" id="A0A6I9X5I4"/>
<dbReference type="GO" id="GO:0016925">
    <property type="term" value="P:protein sumoylation"/>
    <property type="evidence" value="ECO:0007669"/>
    <property type="project" value="TreeGrafter"/>
</dbReference>
<evidence type="ECO:0000256" key="1">
    <source>
        <dbReference type="ARBA" id="ARBA00022771"/>
    </source>
</evidence>
<evidence type="ECO:0000256" key="2">
    <source>
        <dbReference type="ARBA" id="ARBA00022833"/>
    </source>
</evidence>